<name>A0A3P8M138_RAOTE</name>
<dbReference type="Pfam" id="PF00440">
    <property type="entry name" value="TetR_N"/>
    <property type="match status" value="1"/>
</dbReference>
<gene>
    <name evidence="6" type="ORF">NCTC13098_03901</name>
</gene>
<evidence type="ECO:0000313" key="6">
    <source>
        <dbReference type="EMBL" id="VDR27530.1"/>
    </source>
</evidence>
<evidence type="ECO:0000259" key="4">
    <source>
        <dbReference type="Pfam" id="PF00440"/>
    </source>
</evidence>
<dbReference type="EMBL" id="LR131271">
    <property type="protein sequence ID" value="VDR27530.1"/>
    <property type="molecule type" value="Genomic_DNA"/>
</dbReference>
<dbReference type="InterPro" id="IPR039536">
    <property type="entry name" value="TetR_C_Proteobacteria"/>
</dbReference>
<feature type="domain" description="Transcriptional regulator TetR C-terminal Proteobacteria type" evidence="5">
    <location>
        <begin position="85"/>
        <end position="197"/>
    </location>
</feature>
<dbReference type="Gene3D" id="1.10.10.60">
    <property type="entry name" value="Homeodomain-like"/>
    <property type="match status" value="1"/>
</dbReference>
<keyword evidence="1" id="KW-0805">Transcription regulation</keyword>
<dbReference type="KEGG" id="rtg:NCTC13098_03901"/>
<dbReference type="PANTHER" id="PTHR30055">
    <property type="entry name" value="HTH-TYPE TRANSCRIPTIONAL REGULATOR RUTR"/>
    <property type="match status" value="1"/>
</dbReference>
<dbReference type="SUPFAM" id="SSF46689">
    <property type="entry name" value="Homeodomain-like"/>
    <property type="match status" value="1"/>
</dbReference>
<dbReference type="AlphaFoldDB" id="A0A3P8M138"/>
<evidence type="ECO:0000259" key="5">
    <source>
        <dbReference type="Pfam" id="PF14246"/>
    </source>
</evidence>
<reference evidence="6 7" key="1">
    <citation type="submission" date="2018-12" db="EMBL/GenBank/DDBJ databases">
        <authorList>
            <consortium name="Pathogen Informatics"/>
        </authorList>
    </citation>
    <scope>NUCLEOTIDE SEQUENCE [LARGE SCALE GENOMIC DNA]</scope>
    <source>
        <strain evidence="6 7">NCTC13098</strain>
    </source>
</reference>
<sequence>MGSENGSRERLLREAAAVFGQAGYDALSFRLLALKINCPQPMLCYHFRDRETLLSEIIRTHAYGHLHRAVSVLLKTDACSIRRRLRRFAIQVLLVLRNDENALGIFRRTVSELPGRGLTALLFEAGLRQVQEILTDVIDSAMQHREIRFGNPGLLSCQYFALLNNIIAINLLLKERPHVSVCQIRKSARESVDLFLDGALALRAKEKYSAEYTAVSGALLSSGCRSGDSADPGDK</sequence>
<dbReference type="InterPro" id="IPR009057">
    <property type="entry name" value="Homeodomain-like_sf"/>
</dbReference>
<keyword evidence="2" id="KW-0238">DNA-binding</keyword>
<feature type="domain" description="HTH tetR-type" evidence="4">
    <location>
        <begin position="11"/>
        <end position="57"/>
    </location>
</feature>
<proteinExistence type="predicted"/>
<accession>A0A3P8M138</accession>
<dbReference type="InterPro" id="IPR050109">
    <property type="entry name" value="HTH-type_TetR-like_transc_reg"/>
</dbReference>
<dbReference type="InterPro" id="IPR001647">
    <property type="entry name" value="HTH_TetR"/>
</dbReference>
<protein>
    <submittedName>
        <fullName evidence="6">Bacterial regulatory proteins, tetR family</fullName>
    </submittedName>
</protein>
<dbReference type="PANTHER" id="PTHR30055:SF234">
    <property type="entry name" value="HTH-TYPE TRANSCRIPTIONAL REGULATOR BETI"/>
    <property type="match status" value="1"/>
</dbReference>
<dbReference type="Proteomes" id="UP000274346">
    <property type="component" value="Chromosome"/>
</dbReference>
<evidence type="ECO:0000256" key="3">
    <source>
        <dbReference type="ARBA" id="ARBA00023163"/>
    </source>
</evidence>
<evidence type="ECO:0000313" key="7">
    <source>
        <dbReference type="Proteomes" id="UP000274346"/>
    </source>
</evidence>
<evidence type="ECO:0000256" key="1">
    <source>
        <dbReference type="ARBA" id="ARBA00023015"/>
    </source>
</evidence>
<dbReference type="Gene3D" id="1.10.357.10">
    <property type="entry name" value="Tetracycline Repressor, domain 2"/>
    <property type="match status" value="1"/>
</dbReference>
<dbReference type="GO" id="GO:0003700">
    <property type="term" value="F:DNA-binding transcription factor activity"/>
    <property type="evidence" value="ECO:0007669"/>
    <property type="project" value="TreeGrafter"/>
</dbReference>
<dbReference type="Pfam" id="PF14246">
    <property type="entry name" value="TetR_C_7"/>
    <property type="match status" value="1"/>
</dbReference>
<organism evidence="6 7">
    <name type="scientific">Raoultella terrigena</name>
    <name type="common">Klebsiella terrigena</name>
    <dbReference type="NCBI Taxonomy" id="577"/>
    <lineage>
        <taxon>Bacteria</taxon>
        <taxon>Pseudomonadati</taxon>
        <taxon>Pseudomonadota</taxon>
        <taxon>Gammaproteobacteria</taxon>
        <taxon>Enterobacterales</taxon>
        <taxon>Enterobacteriaceae</taxon>
        <taxon>Klebsiella/Raoultella group</taxon>
        <taxon>Raoultella</taxon>
    </lineage>
</organism>
<keyword evidence="3" id="KW-0804">Transcription</keyword>
<evidence type="ECO:0000256" key="2">
    <source>
        <dbReference type="ARBA" id="ARBA00023125"/>
    </source>
</evidence>
<dbReference type="GO" id="GO:0000976">
    <property type="term" value="F:transcription cis-regulatory region binding"/>
    <property type="evidence" value="ECO:0007669"/>
    <property type="project" value="TreeGrafter"/>
</dbReference>